<reference evidence="3" key="1">
    <citation type="submission" date="2020-02" db="EMBL/GenBank/DDBJ databases">
        <title>Genomic and physiological characterization of two novel Nitrospinaceae genera.</title>
        <authorList>
            <person name="Mueller A.J."/>
            <person name="Jung M.-Y."/>
            <person name="Strachan C.R."/>
            <person name="Herbold C.W."/>
            <person name="Kirkegaard R.H."/>
            <person name="Daims H."/>
        </authorList>
    </citation>
    <scope>NUCLEOTIDE SEQUENCE [LARGE SCALE GENOMIC DNA]</scope>
</reference>
<evidence type="ECO:0000256" key="1">
    <source>
        <dbReference type="SAM" id="Phobius"/>
    </source>
</evidence>
<name>A0A7T0G4F8_9BACT</name>
<sequence>MKFIYYGFGGFIGFVCGVVVSLIFFWLEKSGTPLLSNLVRDYGLIGRYIAELVNMLPYIGIVCGFLLVRILFKDELDRSTD</sequence>
<proteinExistence type="predicted"/>
<feature type="transmembrane region" description="Helical" evidence="1">
    <location>
        <begin position="48"/>
        <end position="72"/>
    </location>
</feature>
<accession>A0A7T0G4F8</accession>
<feature type="transmembrane region" description="Helical" evidence="1">
    <location>
        <begin position="6"/>
        <end position="27"/>
    </location>
</feature>
<dbReference type="KEGG" id="nva:G3M78_13465"/>
<keyword evidence="1" id="KW-0472">Membrane</keyword>
<protein>
    <submittedName>
        <fullName evidence="2">Uncharacterized protein</fullName>
    </submittedName>
</protein>
<keyword evidence="1" id="KW-1133">Transmembrane helix</keyword>
<dbReference type="EMBL" id="CP048620">
    <property type="protein sequence ID" value="QPJ66348.1"/>
    <property type="molecule type" value="Genomic_DNA"/>
</dbReference>
<organism evidence="2 3">
    <name type="scientific">Candidatus Nitrohelix vancouverensis</name>
    <dbReference type="NCBI Taxonomy" id="2705534"/>
    <lineage>
        <taxon>Bacteria</taxon>
        <taxon>Pseudomonadati</taxon>
        <taxon>Nitrospinota/Tectimicrobiota group</taxon>
        <taxon>Nitrospinota</taxon>
        <taxon>Nitrospinia</taxon>
        <taxon>Nitrospinales</taxon>
        <taxon>Nitrospinaceae</taxon>
        <taxon>Candidatus Nitrohelix</taxon>
    </lineage>
</organism>
<dbReference type="Proteomes" id="UP000594464">
    <property type="component" value="Chromosome"/>
</dbReference>
<keyword evidence="1" id="KW-0812">Transmembrane</keyword>
<evidence type="ECO:0000313" key="2">
    <source>
        <dbReference type="EMBL" id="QPJ66348.1"/>
    </source>
</evidence>
<evidence type="ECO:0000313" key="3">
    <source>
        <dbReference type="Proteomes" id="UP000594464"/>
    </source>
</evidence>
<dbReference type="AlphaFoldDB" id="A0A7T0G4F8"/>
<gene>
    <name evidence="2" type="ORF">G3M78_13465</name>
</gene>